<dbReference type="RefSeq" id="WP_272101046.1">
    <property type="nucleotide sequence ID" value="NZ_JAQNDK010000004.1"/>
</dbReference>
<protein>
    <submittedName>
        <fullName evidence="2">DsbA family oxidoreductase</fullName>
    </submittedName>
</protein>
<evidence type="ECO:0000313" key="2">
    <source>
        <dbReference type="EMBL" id="MDC0682895.1"/>
    </source>
</evidence>
<dbReference type="InterPro" id="IPR036249">
    <property type="entry name" value="Thioredoxin-like_sf"/>
</dbReference>
<dbReference type="CDD" id="cd03024">
    <property type="entry name" value="DsbA_FrnE"/>
    <property type="match status" value="1"/>
</dbReference>
<feature type="domain" description="DSBA-like thioredoxin" evidence="1">
    <location>
        <begin position="6"/>
        <end position="209"/>
    </location>
</feature>
<evidence type="ECO:0000313" key="3">
    <source>
        <dbReference type="Proteomes" id="UP001217485"/>
    </source>
</evidence>
<dbReference type="EMBL" id="JAQNDK010000004">
    <property type="protein sequence ID" value="MDC0682895.1"/>
    <property type="molecule type" value="Genomic_DNA"/>
</dbReference>
<keyword evidence="3" id="KW-1185">Reference proteome</keyword>
<gene>
    <name evidence="2" type="ORF">POL72_34530</name>
</gene>
<proteinExistence type="predicted"/>
<dbReference type="Gene3D" id="3.40.30.10">
    <property type="entry name" value="Glutaredoxin"/>
    <property type="match status" value="1"/>
</dbReference>
<dbReference type="SUPFAM" id="SSF52833">
    <property type="entry name" value="Thioredoxin-like"/>
    <property type="match status" value="1"/>
</dbReference>
<comment type="caution">
    <text evidence="2">The sequence shown here is derived from an EMBL/GenBank/DDBJ whole genome shotgun (WGS) entry which is preliminary data.</text>
</comment>
<dbReference type="Proteomes" id="UP001217485">
    <property type="component" value="Unassembled WGS sequence"/>
</dbReference>
<reference evidence="2 3" key="1">
    <citation type="submission" date="2023-01" db="EMBL/GenBank/DDBJ databases">
        <title>Minimal conservation of predation-associated metabolite biosynthetic gene clusters underscores biosynthetic potential of Myxococcota including descriptions for ten novel species: Archangium lansinium sp. nov., Myxococcus landrumus sp. nov., Nannocystis bai.</title>
        <authorList>
            <person name="Ahearne A."/>
            <person name="Stevens C."/>
            <person name="Dowd S."/>
        </authorList>
    </citation>
    <scope>NUCLEOTIDE SEQUENCE [LARGE SCALE GENOMIC DNA]</scope>
    <source>
        <strain evidence="2 3">WIWO2</strain>
    </source>
</reference>
<accession>A0ABT5C932</accession>
<dbReference type="PANTHER" id="PTHR13887">
    <property type="entry name" value="GLUTATHIONE S-TRANSFERASE KAPPA"/>
    <property type="match status" value="1"/>
</dbReference>
<evidence type="ECO:0000259" key="1">
    <source>
        <dbReference type="Pfam" id="PF01323"/>
    </source>
</evidence>
<name>A0ABT5C932_9BACT</name>
<organism evidence="2 3">
    <name type="scientific">Sorangium atrum</name>
    <dbReference type="NCBI Taxonomy" id="2995308"/>
    <lineage>
        <taxon>Bacteria</taxon>
        <taxon>Pseudomonadati</taxon>
        <taxon>Myxococcota</taxon>
        <taxon>Polyangia</taxon>
        <taxon>Polyangiales</taxon>
        <taxon>Polyangiaceae</taxon>
        <taxon>Sorangium</taxon>
    </lineage>
</organism>
<dbReference type="Pfam" id="PF01323">
    <property type="entry name" value="DSBA"/>
    <property type="match status" value="1"/>
</dbReference>
<sequence>MKKLRIDVWSDIACPWCYVGKRRLEAALARFPRRDAVEVVWRAFELDPSAKRVLDTEVSYAGRLARKYGVPVAKAEAMIQQMTEVGAADGLDLRFDKVRPGNTFDAHRVLHLAAERGAQDAVKERLLRGYMTEGEAIGEPEVLARLAGEAGLDPDEVRAALASDAHAREVRADEAEARAIGITGVPFFAFGGRYGVSGAQPAEALLGVLQKAWDEAADAPEQAFAEGAACGPDGCA</sequence>
<dbReference type="PANTHER" id="PTHR13887:SF41">
    <property type="entry name" value="THIOREDOXIN SUPERFAMILY PROTEIN"/>
    <property type="match status" value="1"/>
</dbReference>
<dbReference type="InterPro" id="IPR001853">
    <property type="entry name" value="DSBA-like_thioredoxin_dom"/>
</dbReference>